<organism evidence="6 7">
    <name type="scientific">Simplicispira suum</name>
    <dbReference type="NCBI Taxonomy" id="2109915"/>
    <lineage>
        <taxon>Bacteria</taxon>
        <taxon>Pseudomonadati</taxon>
        <taxon>Pseudomonadota</taxon>
        <taxon>Betaproteobacteria</taxon>
        <taxon>Burkholderiales</taxon>
        <taxon>Comamonadaceae</taxon>
        <taxon>Simplicispira</taxon>
    </lineage>
</organism>
<sequence length="122" mass="13624">MQTQRHSQATSTNATQAVKVPEYSMMARAGLVTFEATCARCHGSNGTGTDKGPPLLHEIYNPGHHPDGAFVSAVRQGVRRHHWNFGDMPSQPQASDREIAEIVRYVRELQLANGIVYREHRM</sequence>
<evidence type="ECO:0000256" key="2">
    <source>
        <dbReference type="ARBA" id="ARBA00022723"/>
    </source>
</evidence>
<dbReference type="GO" id="GO:0020037">
    <property type="term" value="F:heme binding"/>
    <property type="evidence" value="ECO:0007669"/>
    <property type="project" value="InterPro"/>
</dbReference>
<dbReference type="Gene3D" id="1.10.760.10">
    <property type="entry name" value="Cytochrome c-like domain"/>
    <property type="match status" value="1"/>
</dbReference>
<reference evidence="6 7" key="1">
    <citation type="submission" date="2018-03" db="EMBL/GenBank/DDBJ databases">
        <title>Genome sequencing of Simplicispira sp.</title>
        <authorList>
            <person name="Kim S.-J."/>
            <person name="Heo J."/>
            <person name="Kwon S.-W."/>
        </authorList>
    </citation>
    <scope>NUCLEOTIDE SEQUENCE [LARGE SCALE GENOMIC DNA]</scope>
    <source>
        <strain evidence="6 7">SC1-8</strain>
    </source>
</reference>
<keyword evidence="3 4" id="KW-0408">Iron</keyword>
<evidence type="ECO:0000256" key="1">
    <source>
        <dbReference type="ARBA" id="ARBA00022617"/>
    </source>
</evidence>
<keyword evidence="2 4" id="KW-0479">Metal-binding</keyword>
<keyword evidence="1 4" id="KW-0349">Heme</keyword>
<protein>
    <submittedName>
        <fullName evidence="6">Cytochrome C</fullName>
    </submittedName>
</protein>
<dbReference type="OrthoDB" id="8913395at2"/>
<keyword evidence="7" id="KW-1185">Reference proteome</keyword>
<dbReference type="InterPro" id="IPR009056">
    <property type="entry name" value="Cyt_c-like_dom"/>
</dbReference>
<dbReference type="PROSITE" id="PS51007">
    <property type="entry name" value="CYTC"/>
    <property type="match status" value="1"/>
</dbReference>
<accession>A0A2S0N526</accession>
<proteinExistence type="predicted"/>
<evidence type="ECO:0000259" key="5">
    <source>
        <dbReference type="PROSITE" id="PS51007"/>
    </source>
</evidence>
<dbReference type="Proteomes" id="UP000239326">
    <property type="component" value="Chromosome"/>
</dbReference>
<feature type="domain" description="Cytochrome c" evidence="5">
    <location>
        <begin position="25"/>
        <end position="110"/>
    </location>
</feature>
<evidence type="ECO:0000256" key="3">
    <source>
        <dbReference type="ARBA" id="ARBA00023004"/>
    </source>
</evidence>
<dbReference type="GO" id="GO:0046872">
    <property type="term" value="F:metal ion binding"/>
    <property type="evidence" value="ECO:0007669"/>
    <property type="project" value="UniProtKB-KW"/>
</dbReference>
<dbReference type="Pfam" id="PF00034">
    <property type="entry name" value="Cytochrom_C"/>
    <property type="match status" value="1"/>
</dbReference>
<name>A0A2S0N526_9BURK</name>
<dbReference type="AlphaFoldDB" id="A0A2S0N526"/>
<dbReference type="GO" id="GO:0009055">
    <property type="term" value="F:electron transfer activity"/>
    <property type="evidence" value="ECO:0007669"/>
    <property type="project" value="InterPro"/>
</dbReference>
<evidence type="ECO:0000313" key="6">
    <source>
        <dbReference type="EMBL" id="AVO43206.1"/>
    </source>
</evidence>
<dbReference type="InterPro" id="IPR036909">
    <property type="entry name" value="Cyt_c-like_dom_sf"/>
</dbReference>
<dbReference type="EMBL" id="CP027669">
    <property type="protein sequence ID" value="AVO43206.1"/>
    <property type="molecule type" value="Genomic_DNA"/>
</dbReference>
<dbReference type="KEGG" id="simp:C6571_10885"/>
<evidence type="ECO:0000313" key="7">
    <source>
        <dbReference type="Proteomes" id="UP000239326"/>
    </source>
</evidence>
<dbReference type="SUPFAM" id="SSF46626">
    <property type="entry name" value="Cytochrome c"/>
    <property type="match status" value="1"/>
</dbReference>
<gene>
    <name evidence="6" type="ORF">C6571_10885</name>
</gene>
<evidence type="ECO:0000256" key="4">
    <source>
        <dbReference type="PROSITE-ProRule" id="PRU00433"/>
    </source>
</evidence>